<dbReference type="InterPro" id="IPR044996">
    <property type="entry name" value="COQ10-like"/>
</dbReference>
<dbReference type="GO" id="GO:0048039">
    <property type="term" value="F:ubiquinone binding"/>
    <property type="evidence" value="ECO:0007669"/>
    <property type="project" value="InterPro"/>
</dbReference>
<dbReference type="EMBL" id="SUNJ01005914">
    <property type="protein sequence ID" value="TPP63222.1"/>
    <property type="molecule type" value="Genomic_DNA"/>
</dbReference>
<comment type="function">
    <text evidence="4">Required for the function of coenzyme Q in the respiratory chain. May serve as a chaperone or may be involved in the transport of Q6 from its site of synthesis to the catalytic sites of the respiratory complexes.</text>
</comment>
<organism evidence="7 8">
    <name type="scientific">Fasciola gigantica</name>
    <name type="common">Giant liver fluke</name>
    <dbReference type="NCBI Taxonomy" id="46835"/>
    <lineage>
        <taxon>Eukaryota</taxon>
        <taxon>Metazoa</taxon>
        <taxon>Spiralia</taxon>
        <taxon>Lophotrochozoa</taxon>
        <taxon>Platyhelminthes</taxon>
        <taxon>Trematoda</taxon>
        <taxon>Digenea</taxon>
        <taxon>Plagiorchiida</taxon>
        <taxon>Echinostomata</taxon>
        <taxon>Echinostomatoidea</taxon>
        <taxon>Fasciolidae</taxon>
        <taxon>Fasciola</taxon>
    </lineage>
</organism>
<protein>
    <submittedName>
        <fullName evidence="7">Carnitinyl-CoA dehydratase</fullName>
    </submittedName>
</protein>
<dbReference type="Gene3D" id="3.90.226.10">
    <property type="entry name" value="2-enoyl-CoA Hydratase, Chain A, domain 1"/>
    <property type="match status" value="1"/>
</dbReference>
<dbReference type="Gene3D" id="3.30.530.20">
    <property type="match status" value="1"/>
</dbReference>
<proteinExistence type="inferred from homology"/>
<evidence type="ECO:0000256" key="1">
    <source>
        <dbReference type="ARBA" id="ARBA00005254"/>
    </source>
</evidence>
<dbReference type="Proteomes" id="UP000316759">
    <property type="component" value="Unassembled WGS sequence"/>
</dbReference>
<dbReference type="OrthoDB" id="292693at2759"/>
<dbReference type="InterPro" id="IPR023393">
    <property type="entry name" value="START-like_dom_sf"/>
</dbReference>
<gene>
    <name evidence="7" type="ORF">FGIG_08963</name>
</gene>
<keyword evidence="8" id="KW-1185">Reference proteome</keyword>
<evidence type="ECO:0000256" key="3">
    <source>
        <dbReference type="ARBA" id="ARBA00011814"/>
    </source>
</evidence>
<dbReference type="CDD" id="cd07813">
    <property type="entry name" value="COQ10p_like"/>
    <property type="match status" value="1"/>
</dbReference>
<comment type="caution">
    <text evidence="7">The sequence shown here is derived from an EMBL/GenBank/DDBJ whole genome shotgun (WGS) entry which is preliminary data.</text>
</comment>
<dbReference type="CDD" id="cd06558">
    <property type="entry name" value="crotonase-like"/>
    <property type="match status" value="1"/>
</dbReference>
<evidence type="ECO:0000256" key="5">
    <source>
        <dbReference type="RuleBase" id="RU003707"/>
    </source>
</evidence>
<dbReference type="InterPro" id="IPR029045">
    <property type="entry name" value="ClpP/crotonase-like_dom_sf"/>
</dbReference>
<evidence type="ECO:0000256" key="2">
    <source>
        <dbReference type="ARBA" id="ARBA00006885"/>
    </source>
</evidence>
<dbReference type="STRING" id="46835.A0A504YMR0"/>
<comment type="similarity">
    <text evidence="1 5">Belongs to the enoyl-CoA hydratase/isomerase family.</text>
</comment>
<evidence type="ECO:0000259" key="6">
    <source>
        <dbReference type="Pfam" id="PF03364"/>
    </source>
</evidence>
<accession>A0A504YMR0</accession>
<comment type="similarity">
    <text evidence="2">Belongs to the COQ10 family.</text>
</comment>
<dbReference type="Pfam" id="PF03364">
    <property type="entry name" value="Polyketide_cyc"/>
    <property type="match status" value="1"/>
</dbReference>
<dbReference type="Pfam" id="PF00378">
    <property type="entry name" value="ECH_1"/>
    <property type="match status" value="1"/>
</dbReference>
<reference evidence="7 8" key="1">
    <citation type="submission" date="2019-04" db="EMBL/GenBank/DDBJ databases">
        <title>Annotation for the trematode Fasciola gigantica.</title>
        <authorList>
            <person name="Choi Y.-J."/>
        </authorList>
    </citation>
    <scope>NUCLEOTIDE SEQUENCE [LARGE SCALE GENOMIC DNA]</scope>
    <source>
        <strain evidence="7">Uganda_cow_1</strain>
    </source>
</reference>
<dbReference type="PROSITE" id="PS00166">
    <property type="entry name" value="ENOYL_COA_HYDRATASE"/>
    <property type="match status" value="1"/>
</dbReference>
<dbReference type="GO" id="GO:0045333">
    <property type="term" value="P:cellular respiration"/>
    <property type="evidence" value="ECO:0007669"/>
    <property type="project" value="InterPro"/>
</dbReference>
<dbReference type="SUPFAM" id="SSF55961">
    <property type="entry name" value="Bet v1-like"/>
    <property type="match status" value="1"/>
</dbReference>
<dbReference type="InterPro" id="IPR001753">
    <property type="entry name" value="Enoyl-CoA_hydra/iso"/>
</dbReference>
<comment type="subunit">
    <text evidence="3">Interacts with coenzyme Q.</text>
</comment>
<name>A0A504YMR0_FASGI</name>
<dbReference type="PANTHER" id="PTHR43802">
    <property type="entry name" value="ENOYL-COA HYDRATASE"/>
    <property type="match status" value="1"/>
</dbReference>
<evidence type="ECO:0000313" key="7">
    <source>
        <dbReference type="EMBL" id="TPP63222.1"/>
    </source>
</evidence>
<dbReference type="InterPro" id="IPR005031">
    <property type="entry name" value="COQ10_START"/>
</dbReference>
<dbReference type="InterPro" id="IPR018376">
    <property type="entry name" value="Enoyl-CoA_hyd/isom_CS"/>
</dbReference>
<dbReference type="PANTHER" id="PTHR43802:SF1">
    <property type="entry name" value="IP11341P-RELATED"/>
    <property type="match status" value="1"/>
</dbReference>
<feature type="domain" description="Coenzyme Q-binding protein COQ10 START" evidence="6">
    <location>
        <begin position="69"/>
        <end position="157"/>
    </location>
</feature>
<sequence length="422" mass="46796">MNPVWIVYETNNTVRTLLSLIGNPFFREFKFVVHSGIRFLWCSIQMRYSQEQMFDIAADVSRKLPPNSCEVRLGVGFPPLSETYHSIVTVRKPSHVRSVAQDCHLFNHLINEWNFHSGLRGTQQTCTVEFTVDFEFKSLLHSKIAGLFFDQVVTMMAFFTSVNSVITERLGRLLLIGLNRPQHHNTIDRATAHQLTHVIREQFEGDPNILAAVLYGCGEDFCTGLDCEELSDSKTACLNRYGLDENSDTGPMGPTRMMLSKPLVAAITGKAIGGGLELALACDLRVAETDSILGLHPRKYCLPMLDMGAERLPVLIGLSRALDLVLTGRSINGTEGHQFGLVNRLVKPGTAVGIAVDLANAMCNLPGQKALRADRNATIRAATSNRMYTEMIKEYRTALNALSSEGIPGIQRLVTERNSRLS</sequence>
<evidence type="ECO:0000313" key="8">
    <source>
        <dbReference type="Proteomes" id="UP000316759"/>
    </source>
</evidence>
<dbReference type="SUPFAM" id="SSF52096">
    <property type="entry name" value="ClpP/crotonase"/>
    <property type="match status" value="1"/>
</dbReference>
<dbReference type="GO" id="GO:0003824">
    <property type="term" value="F:catalytic activity"/>
    <property type="evidence" value="ECO:0007669"/>
    <property type="project" value="InterPro"/>
</dbReference>
<dbReference type="AlphaFoldDB" id="A0A504YMR0"/>
<evidence type="ECO:0000256" key="4">
    <source>
        <dbReference type="ARBA" id="ARBA00024947"/>
    </source>
</evidence>